<reference evidence="2" key="1">
    <citation type="submission" date="2015-10" db="EMBL/GenBank/DDBJ databases">
        <authorList>
            <person name="Regsiter A."/>
            <person name="william w."/>
        </authorList>
    </citation>
    <scope>NUCLEOTIDE SEQUENCE [LARGE SCALE GENOMIC DNA]</scope>
</reference>
<evidence type="ECO:0000313" key="1">
    <source>
        <dbReference type="EMBL" id="CUR35362.1"/>
    </source>
</evidence>
<dbReference type="AlphaFoldDB" id="A0A1J1LTM2"/>
<dbReference type="SUPFAM" id="SSF52317">
    <property type="entry name" value="Class I glutamine amidotransferase-like"/>
    <property type="match status" value="1"/>
</dbReference>
<name>A0A1J1LTM2_9CYAN</name>
<dbReference type="STRING" id="671072.PL9214650801"/>
<dbReference type="OrthoDB" id="517263at2"/>
<evidence type="ECO:0000313" key="2">
    <source>
        <dbReference type="Proteomes" id="UP000184315"/>
    </source>
</evidence>
<keyword evidence="2" id="KW-1185">Reference proteome</keyword>
<organism evidence="1 2">
    <name type="scientific">Planktothrix tepida PCC 9214</name>
    <dbReference type="NCBI Taxonomy" id="671072"/>
    <lineage>
        <taxon>Bacteria</taxon>
        <taxon>Bacillati</taxon>
        <taxon>Cyanobacteriota</taxon>
        <taxon>Cyanophyceae</taxon>
        <taxon>Oscillatoriophycideae</taxon>
        <taxon>Oscillatoriales</taxon>
        <taxon>Microcoleaceae</taxon>
        <taxon>Planktothrix</taxon>
    </lineage>
</organism>
<dbReference type="Gene3D" id="2.60.120.260">
    <property type="entry name" value="Galactose-binding domain-like"/>
    <property type="match status" value="1"/>
</dbReference>
<dbReference type="EMBL" id="CZDF01000172">
    <property type="protein sequence ID" value="CUR35362.1"/>
    <property type="molecule type" value="Genomic_DNA"/>
</dbReference>
<protein>
    <submittedName>
        <fullName evidence="1">Uncharacterized protein</fullName>
    </submittedName>
</protein>
<dbReference type="RefSeq" id="WP_072722291.1">
    <property type="nucleotide sequence ID" value="NZ_LN889813.1"/>
</dbReference>
<gene>
    <name evidence="1" type="ORF">PL9214650801</name>
</gene>
<accession>A0A1J1LTM2</accession>
<sequence length="380" mass="40328">MSNQQQITDLYNTGVDPDRNLLGDSLPDPHYQLESFPAGTVTPAVTSPDNSLAKNWVANTATSRWIGPNRPSANGPVGEYIYKTTFTLPIFSEALIVGELSADDNVTDILINGVSAGNPNPLGSWTTVSQFQISTGFVVGKNTIEFKVNNSNGPTGLRIHSITGTYTPALSTVGKIVINADEWTLSDHGLNVAPDGTQFALNIANYFVGNQNGKFHVLSNNFGLTGASLATVMTNAGHTWTKGMNISVNLATLQQYDGIFIGGDPIDNQVLIEYVQNGGKVYLCAGTGQGGSQAEANNWNTFLAAFGLKYQGTYNGISGNIPVSKPNHPLFAGVTTLYQNSGNSITDLQSDSSLNEIVFNDSNGQGLIATAEFIQTPPTP</sequence>
<proteinExistence type="predicted"/>
<dbReference type="Proteomes" id="UP000184315">
    <property type="component" value="Unassembled WGS sequence"/>
</dbReference>
<dbReference type="InterPro" id="IPR029062">
    <property type="entry name" value="Class_I_gatase-like"/>
</dbReference>